<feature type="non-terminal residue" evidence="6">
    <location>
        <position position="1"/>
    </location>
</feature>
<dbReference type="GO" id="GO:0000028">
    <property type="term" value="P:ribosomal small subunit assembly"/>
    <property type="evidence" value="ECO:0007669"/>
    <property type="project" value="TreeGrafter"/>
</dbReference>
<evidence type="ECO:0000259" key="5">
    <source>
        <dbReference type="PROSITE" id="PS50823"/>
    </source>
</evidence>
<dbReference type="InterPro" id="IPR000795">
    <property type="entry name" value="T_Tr_GTP-bd_dom"/>
</dbReference>
<dbReference type="GO" id="GO:0003924">
    <property type="term" value="F:GTPase activity"/>
    <property type="evidence" value="ECO:0007669"/>
    <property type="project" value="InterPro"/>
</dbReference>
<comment type="caution">
    <text evidence="6">The sequence shown here is derived from an EMBL/GenBank/DDBJ whole genome shotgun (WGS) entry which is preliminary data.</text>
</comment>
<dbReference type="Pfam" id="PF07650">
    <property type="entry name" value="KH_2"/>
    <property type="match status" value="1"/>
</dbReference>
<sequence length="331" mass="38271">PKPVFLVINKIDKIKPHELDSIKREYETLFSFAKIVPISAKKGTNLSILMGEIIQHLPLHPAYYDSDFITDQPERILVGELIREKIFDLTHDEIPYSVMLNLTQVKNLVDRHIIEEALKSLEGVDLIAVIVEPFTVSPEDRFILENLKNIPKPVFLVINKIDKIKPHELDSIKREYETLFSFAKIVPISAKKGTNLSILMGEIIQHLPLHPAYYDSDFITDQPERILVGELIREKIFDLTHDEIPYSVMLKVDQFEERPQDLIYIRASIYVEQASQKGILIGKSGKMIKNIGSLARKEIEKHLGCQVYLDLWVGIKKQWRRHKESLKELGY</sequence>
<keyword evidence="2" id="KW-0547">Nucleotide-binding</keyword>
<protein>
    <recommendedName>
        <fullName evidence="5">KH type-2 domain-containing protein</fullName>
    </recommendedName>
</protein>
<dbReference type="EMBL" id="BARU01000163">
    <property type="protein sequence ID" value="GAH28185.1"/>
    <property type="molecule type" value="Genomic_DNA"/>
</dbReference>
<dbReference type="InterPro" id="IPR004044">
    <property type="entry name" value="KH_dom_type_2"/>
</dbReference>
<feature type="domain" description="KH type-2" evidence="5">
    <location>
        <begin position="240"/>
        <end position="317"/>
    </location>
</feature>
<evidence type="ECO:0000256" key="4">
    <source>
        <dbReference type="ARBA" id="ARBA00023134"/>
    </source>
</evidence>
<reference evidence="6" key="1">
    <citation type="journal article" date="2014" name="Front. Microbiol.">
        <title>High frequency of phylogenetically diverse reductive dehalogenase-homologous genes in deep subseafloor sedimentary metagenomes.</title>
        <authorList>
            <person name="Kawai M."/>
            <person name="Futagami T."/>
            <person name="Toyoda A."/>
            <person name="Takaki Y."/>
            <person name="Nishi S."/>
            <person name="Hori S."/>
            <person name="Arai W."/>
            <person name="Tsubouchi T."/>
            <person name="Morono Y."/>
            <person name="Uchiyama I."/>
            <person name="Ito T."/>
            <person name="Fujiyama A."/>
            <person name="Inagaki F."/>
            <person name="Takami H."/>
        </authorList>
    </citation>
    <scope>NUCLEOTIDE SEQUENCE</scope>
    <source>
        <strain evidence="6">Expedition CK06-06</strain>
    </source>
</reference>
<keyword evidence="3" id="KW-0694">RNA-binding</keyword>
<dbReference type="GO" id="GO:0005525">
    <property type="term" value="F:GTP binding"/>
    <property type="evidence" value="ECO:0007669"/>
    <property type="project" value="UniProtKB-KW"/>
</dbReference>
<evidence type="ECO:0000313" key="6">
    <source>
        <dbReference type="EMBL" id="GAH28185.1"/>
    </source>
</evidence>
<keyword evidence="4" id="KW-0342">GTP-binding</keyword>
<dbReference type="GO" id="GO:0019843">
    <property type="term" value="F:rRNA binding"/>
    <property type="evidence" value="ECO:0007669"/>
    <property type="project" value="TreeGrafter"/>
</dbReference>
<dbReference type="PANTHER" id="PTHR42698:SF1">
    <property type="entry name" value="GTPASE ERA, MITOCHONDRIAL"/>
    <property type="match status" value="1"/>
</dbReference>
<dbReference type="Gene3D" id="3.40.50.300">
    <property type="entry name" value="P-loop containing nucleotide triphosphate hydrolases"/>
    <property type="match status" value="2"/>
</dbReference>
<name>X1F6H5_9ZZZZ</name>
<organism evidence="6">
    <name type="scientific">marine sediment metagenome</name>
    <dbReference type="NCBI Taxonomy" id="412755"/>
    <lineage>
        <taxon>unclassified sequences</taxon>
        <taxon>metagenomes</taxon>
        <taxon>ecological metagenomes</taxon>
    </lineage>
</organism>
<dbReference type="InterPro" id="IPR027417">
    <property type="entry name" value="P-loop_NTPase"/>
</dbReference>
<dbReference type="Pfam" id="PF00009">
    <property type="entry name" value="GTP_EFTU"/>
    <property type="match status" value="1"/>
</dbReference>
<dbReference type="InterPro" id="IPR005662">
    <property type="entry name" value="GTPase_Era-like"/>
</dbReference>
<dbReference type="SUPFAM" id="SSF52540">
    <property type="entry name" value="P-loop containing nucleoside triphosphate hydrolases"/>
    <property type="match status" value="2"/>
</dbReference>
<gene>
    <name evidence="6" type="ORF">S03H2_00707</name>
</gene>
<accession>X1F6H5</accession>
<dbReference type="PANTHER" id="PTHR42698">
    <property type="entry name" value="GTPASE ERA"/>
    <property type="match status" value="1"/>
</dbReference>
<dbReference type="AlphaFoldDB" id="X1F6H5"/>
<dbReference type="Gene3D" id="3.30.300.20">
    <property type="match status" value="1"/>
</dbReference>
<dbReference type="GO" id="GO:0043024">
    <property type="term" value="F:ribosomal small subunit binding"/>
    <property type="evidence" value="ECO:0007669"/>
    <property type="project" value="TreeGrafter"/>
</dbReference>
<dbReference type="GO" id="GO:0005829">
    <property type="term" value="C:cytosol"/>
    <property type="evidence" value="ECO:0007669"/>
    <property type="project" value="TreeGrafter"/>
</dbReference>
<dbReference type="InterPro" id="IPR009019">
    <property type="entry name" value="KH_sf_prok-type"/>
</dbReference>
<evidence type="ECO:0000256" key="2">
    <source>
        <dbReference type="ARBA" id="ARBA00022741"/>
    </source>
</evidence>
<comment type="similarity">
    <text evidence="1">Belongs to the TRAFAC class TrmE-Era-EngA-EngB-Septin-like GTPase superfamily. Era GTPase family.</text>
</comment>
<dbReference type="SUPFAM" id="SSF54814">
    <property type="entry name" value="Prokaryotic type KH domain (KH-domain type II)"/>
    <property type="match status" value="1"/>
</dbReference>
<proteinExistence type="inferred from homology"/>
<evidence type="ECO:0000256" key="3">
    <source>
        <dbReference type="ARBA" id="ARBA00022884"/>
    </source>
</evidence>
<dbReference type="NCBIfam" id="NF000908">
    <property type="entry name" value="PRK00089.1"/>
    <property type="match status" value="1"/>
</dbReference>
<dbReference type="CDD" id="cd22534">
    <property type="entry name" value="KH-II_Era"/>
    <property type="match status" value="1"/>
</dbReference>
<dbReference type="NCBIfam" id="TIGR00436">
    <property type="entry name" value="era"/>
    <property type="match status" value="1"/>
</dbReference>
<dbReference type="HAMAP" id="MF_00367">
    <property type="entry name" value="GTPase_Era"/>
    <property type="match status" value="1"/>
</dbReference>
<dbReference type="PROSITE" id="PS50823">
    <property type="entry name" value="KH_TYPE_2"/>
    <property type="match status" value="1"/>
</dbReference>
<dbReference type="InterPro" id="IPR015946">
    <property type="entry name" value="KH_dom-like_a/b"/>
</dbReference>
<evidence type="ECO:0000256" key="1">
    <source>
        <dbReference type="ARBA" id="ARBA00007921"/>
    </source>
</evidence>
<dbReference type="FunFam" id="3.30.300.20:FF:000003">
    <property type="entry name" value="GTPase Era"/>
    <property type="match status" value="1"/>
</dbReference>